<evidence type="ECO:0000256" key="1">
    <source>
        <dbReference type="SAM" id="Phobius"/>
    </source>
</evidence>
<proteinExistence type="predicted"/>
<feature type="transmembrane region" description="Helical" evidence="1">
    <location>
        <begin position="179"/>
        <end position="202"/>
    </location>
</feature>
<comment type="caution">
    <text evidence="3">The sequence shown here is derived from an EMBL/GenBank/DDBJ whole genome shotgun (WGS) entry which is preliminary data.</text>
</comment>
<keyword evidence="1" id="KW-0812">Transmembrane</keyword>
<sequence>MKATFFTTVAAMAMSAFAAPLLGTDKALNLVGGAKDTVVKTTEGVAPIPDLPEVPVVSGVLGGVVKREPIDVGGLITLLTGIVEKVTEQSSALETIVSQVKSGELTKVAGADAAVPEFEAIHATISEVVTKLTGVVGLSVPDVDVDSILKLVVSLVTVTVASVKNIVAVTGLRPQLISVIHSVFSILGSLLVLVTGLVAKIIPGLLSAIGPILDGVVNGVLAPVLGPIVNIVSGLKVTISL</sequence>
<feature type="transmembrane region" description="Helical" evidence="1">
    <location>
        <begin position="208"/>
        <end position="232"/>
    </location>
</feature>
<evidence type="ECO:0000256" key="2">
    <source>
        <dbReference type="SAM" id="SignalP"/>
    </source>
</evidence>
<feature type="signal peptide" evidence="2">
    <location>
        <begin position="1"/>
        <end position="18"/>
    </location>
</feature>
<evidence type="ECO:0000313" key="3">
    <source>
        <dbReference type="EMBL" id="KAK7422505.1"/>
    </source>
</evidence>
<evidence type="ECO:0000313" key="4">
    <source>
        <dbReference type="Proteomes" id="UP001498476"/>
    </source>
</evidence>
<keyword evidence="1" id="KW-0472">Membrane</keyword>
<organism evidence="3 4">
    <name type="scientific">Neonectria punicea</name>
    <dbReference type="NCBI Taxonomy" id="979145"/>
    <lineage>
        <taxon>Eukaryota</taxon>
        <taxon>Fungi</taxon>
        <taxon>Dikarya</taxon>
        <taxon>Ascomycota</taxon>
        <taxon>Pezizomycotina</taxon>
        <taxon>Sordariomycetes</taxon>
        <taxon>Hypocreomycetidae</taxon>
        <taxon>Hypocreales</taxon>
        <taxon>Nectriaceae</taxon>
        <taxon>Neonectria</taxon>
    </lineage>
</organism>
<accession>A0ABR1HMR7</accession>
<keyword evidence="4" id="KW-1185">Reference proteome</keyword>
<gene>
    <name evidence="3" type="ORF">QQX98_001517</name>
</gene>
<feature type="transmembrane region" description="Helical" evidence="1">
    <location>
        <begin position="148"/>
        <end position="167"/>
    </location>
</feature>
<protein>
    <submittedName>
        <fullName evidence="3">Uncharacterized protein</fullName>
    </submittedName>
</protein>
<reference evidence="3 4" key="1">
    <citation type="journal article" date="2025" name="Microbiol. Resour. Announc.">
        <title>Draft genome sequences for Neonectria magnoliae and Neonectria punicea, canker pathogens of Liriodendron tulipifera and Acer saccharum in West Virginia.</title>
        <authorList>
            <person name="Petronek H.M."/>
            <person name="Kasson M.T."/>
            <person name="Metheny A.M."/>
            <person name="Stauder C.M."/>
            <person name="Lovett B."/>
            <person name="Lynch S.C."/>
            <person name="Garnas J.R."/>
            <person name="Kasson L.R."/>
            <person name="Stajich J.E."/>
        </authorList>
    </citation>
    <scope>NUCLEOTIDE SEQUENCE [LARGE SCALE GENOMIC DNA]</scope>
    <source>
        <strain evidence="3 4">NRRL 64653</strain>
    </source>
</reference>
<keyword evidence="1" id="KW-1133">Transmembrane helix</keyword>
<keyword evidence="2" id="KW-0732">Signal</keyword>
<dbReference type="Proteomes" id="UP001498476">
    <property type="component" value="Unassembled WGS sequence"/>
</dbReference>
<feature type="chain" id="PRO_5045200796" evidence="2">
    <location>
        <begin position="19"/>
        <end position="241"/>
    </location>
</feature>
<dbReference type="EMBL" id="JAZAVJ010000015">
    <property type="protein sequence ID" value="KAK7422505.1"/>
    <property type="molecule type" value="Genomic_DNA"/>
</dbReference>
<name>A0ABR1HMR7_9HYPO</name>